<keyword evidence="6" id="KW-1185">Reference proteome</keyword>
<dbReference type="Pfam" id="PF01648">
    <property type="entry name" value="ACPS"/>
    <property type="match status" value="1"/>
</dbReference>
<keyword evidence="2" id="KW-0479">Metal-binding</keyword>
<evidence type="ECO:0000313" key="5">
    <source>
        <dbReference type="EMBL" id="OKH25848.1"/>
    </source>
</evidence>
<dbReference type="SUPFAM" id="SSF56214">
    <property type="entry name" value="4'-phosphopantetheinyl transferase"/>
    <property type="match status" value="1"/>
</dbReference>
<name>A0A1U7HQM5_9CHRO</name>
<dbReference type="InterPro" id="IPR008278">
    <property type="entry name" value="4-PPantetheinyl_Trfase_dom"/>
</dbReference>
<accession>A0A1U7HQM5</accession>
<comment type="caution">
    <text evidence="5">The sequence shown here is derived from an EMBL/GenBank/DDBJ whole genome shotgun (WGS) entry which is preliminary data.</text>
</comment>
<evidence type="ECO:0000259" key="4">
    <source>
        <dbReference type="Pfam" id="PF01648"/>
    </source>
</evidence>
<evidence type="ECO:0000256" key="1">
    <source>
        <dbReference type="ARBA" id="ARBA00022679"/>
    </source>
</evidence>
<dbReference type="InterPro" id="IPR037143">
    <property type="entry name" value="4-PPantetheinyl_Trfase_dom_sf"/>
</dbReference>
<feature type="domain" description="4'-phosphopantetheinyl transferase" evidence="4">
    <location>
        <begin position="26"/>
        <end position="124"/>
    </location>
</feature>
<sequence>MRPSGKGIQSFMYLQLAQPRQAEIKGIGIDIAPVSKIASLVSRYNSETLTLLFTPREIEQCQSAPHPSRYYAVCFSAKEAVGKALGTGLVDINWNEIESTISQSGLTIKLRGAAKQKALQCGVKAWLATWCYWDDYVMVHVLSKGEQA</sequence>
<gene>
    <name evidence="5" type="ORF">NIES1031_12735</name>
</gene>
<evidence type="ECO:0000256" key="3">
    <source>
        <dbReference type="ARBA" id="ARBA00022842"/>
    </source>
</evidence>
<reference evidence="5 6" key="1">
    <citation type="submission" date="2016-11" db="EMBL/GenBank/DDBJ databases">
        <title>Draft Genome Sequences of Nine Cyanobacterial Strains from Diverse Habitats.</title>
        <authorList>
            <person name="Zhu T."/>
            <person name="Hou S."/>
            <person name="Lu X."/>
            <person name="Hess W.R."/>
        </authorList>
    </citation>
    <scope>NUCLEOTIDE SEQUENCE [LARGE SCALE GENOMIC DNA]</scope>
    <source>
        <strain evidence="5 6">5.2 s.c.1</strain>
    </source>
</reference>
<dbReference type="AlphaFoldDB" id="A0A1U7HQM5"/>
<dbReference type="Proteomes" id="UP000185984">
    <property type="component" value="Unassembled WGS sequence"/>
</dbReference>
<dbReference type="EMBL" id="MRCC01000009">
    <property type="protein sequence ID" value="OKH25848.1"/>
    <property type="molecule type" value="Genomic_DNA"/>
</dbReference>
<organism evidence="5 6">
    <name type="scientific">Chroogloeocystis siderophila 5.2 s.c.1</name>
    <dbReference type="NCBI Taxonomy" id="247279"/>
    <lineage>
        <taxon>Bacteria</taxon>
        <taxon>Bacillati</taxon>
        <taxon>Cyanobacteriota</taxon>
        <taxon>Cyanophyceae</taxon>
        <taxon>Oscillatoriophycideae</taxon>
        <taxon>Chroococcales</taxon>
        <taxon>Chroococcaceae</taxon>
        <taxon>Chroogloeocystis</taxon>
    </lineage>
</organism>
<dbReference type="OrthoDB" id="517356at2"/>
<dbReference type="STRING" id="247279.NIES1031_12735"/>
<dbReference type="GO" id="GO:0008897">
    <property type="term" value="F:holo-[acyl-carrier-protein] synthase activity"/>
    <property type="evidence" value="ECO:0007669"/>
    <property type="project" value="InterPro"/>
</dbReference>
<dbReference type="GO" id="GO:0006633">
    <property type="term" value="P:fatty acid biosynthetic process"/>
    <property type="evidence" value="ECO:0007669"/>
    <property type="project" value="InterPro"/>
</dbReference>
<evidence type="ECO:0000256" key="2">
    <source>
        <dbReference type="ARBA" id="ARBA00022723"/>
    </source>
</evidence>
<dbReference type="GO" id="GO:0000287">
    <property type="term" value="F:magnesium ion binding"/>
    <property type="evidence" value="ECO:0007669"/>
    <property type="project" value="InterPro"/>
</dbReference>
<protein>
    <submittedName>
        <fullName evidence="5">ACP synthase</fullName>
    </submittedName>
</protein>
<dbReference type="NCBIfam" id="TIGR00556">
    <property type="entry name" value="pantethn_trn"/>
    <property type="match status" value="1"/>
</dbReference>
<dbReference type="InterPro" id="IPR004568">
    <property type="entry name" value="Ppantetheine-prot_Trfase_dom"/>
</dbReference>
<evidence type="ECO:0000313" key="6">
    <source>
        <dbReference type="Proteomes" id="UP000185984"/>
    </source>
</evidence>
<keyword evidence="1" id="KW-0808">Transferase</keyword>
<dbReference type="Gene3D" id="3.90.470.20">
    <property type="entry name" value="4'-phosphopantetheinyl transferase domain"/>
    <property type="match status" value="1"/>
</dbReference>
<keyword evidence="3" id="KW-0460">Magnesium</keyword>
<proteinExistence type="predicted"/>